<reference evidence="14" key="1">
    <citation type="submission" date="2018-10" db="EMBL/GenBank/DDBJ databases">
        <title>Transcriptome assembly of Aceria tosichella (Wheat curl mite) Type 2.</title>
        <authorList>
            <person name="Scully E.D."/>
            <person name="Geib S.M."/>
            <person name="Palmer N.A."/>
            <person name="Gupta A.K."/>
            <person name="Sarath G."/>
            <person name="Tatineni S."/>
        </authorList>
    </citation>
    <scope>NUCLEOTIDE SEQUENCE</scope>
    <source>
        <strain evidence="14">LincolnNE</strain>
    </source>
</reference>
<comment type="subunit">
    <text evidence="3 12">Oligomeric complex that consists of at least the alpha, beta, beta', gamma, delta, epsilon and zeta subunits.</text>
</comment>
<dbReference type="PANTHER" id="PTHR11043">
    <property type="entry name" value="ZETA-COAT PROTEIN"/>
    <property type="match status" value="1"/>
</dbReference>
<accession>A0A6G1SEU9</accession>
<name>A0A6G1SEU9_9ACAR</name>
<evidence type="ECO:0000256" key="12">
    <source>
        <dbReference type="RuleBase" id="RU366053"/>
    </source>
</evidence>
<evidence type="ECO:0000256" key="4">
    <source>
        <dbReference type="ARBA" id="ARBA00022448"/>
    </source>
</evidence>
<evidence type="ECO:0000256" key="1">
    <source>
        <dbReference type="ARBA" id="ARBA00004255"/>
    </source>
</evidence>
<dbReference type="InterPro" id="IPR022775">
    <property type="entry name" value="AP_mu_sigma_su"/>
</dbReference>
<dbReference type="AlphaFoldDB" id="A0A6G1SEU9"/>
<keyword evidence="7 12" id="KW-0653">Protein transport</keyword>
<evidence type="ECO:0000256" key="3">
    <source>
        <dbReference type="ARBA" id="ARBA00011775"/>
    </source>
</evidence>
<dbReference type="SUPFAM" id="SSF64356">
    <property type="entry name" value="SNARE-like"/>
    <property type="match status" value="1"/>
</dbReference>
<evidence type="ECO:0000313" key="14">
    <source>
        <dbReference type="EMBL" id="MDE48899.1"/>
    </source>
</evidence>
<evidence type="ECO:0000256" key="5">
    <source>
        <dbReference type="ARBA" id="ARBA00022490"/>
    </source>
</evidence>
<dbReference type="GO" id="GO:0006886">
    <property type="term" value="P:intracellular protein transport"/>
    <property type="evidence" value="ECO:0007669"/>
    <property type="project" value="TreeGrafter"/>
</dbReference>
<evidence type="ECO:0000256" key="6">
    <source>
        <dbReference type="ARBA" id="ARBA00022892"/>
    </source>
</evidence>
<evidence type="ECO:0000256" key="9">
    <source>
        <dbReference type="ARBA" id="ARBA00023136"/>
    </source>
</evidence>
<proteinExistence type="inferred from homology"/>
<dbReference type="EMBL" id="GGYP01004128">
    <property type="protein sequence ID" value="MDE48899.1"/>
    <property type="molecule type" value="Transcribed_RNA"/>
</dbReference>
<dbReference type="InterPro" id="IPR039652">
    <property type="entry name" value="Coatomer_zeta"/>
</dbReference>
<feature type="domain" description="AP complex mu/sigma subunit" evidence="13">
    <location>
        <begin position="12"/>
        <end position="146"/>
    </location>
</feature>
<evidence type="ECO:0000259" key="13">
    <source>
        <dbReference type="Pfam" id="PF01217"/>
    </source>
</evidence>
<gene>
    <name evidence="14" type="primary">F59E10.3</name>
    <name evidence="14" type="ORF">g.21188</name>
</gene>
<comment type="similarity">
    <text evidence="2 12">Belongs to the adaptor complexes small subunit family.</text>
</comment>
<evidence type="ECO:0000256" key="2">
    <source>
        <dbReference type="ARBA" id="ARBA00006972"/>
    </source>
</evidence>
<dbReference type="InterPro" id="IPR011012">
    <property type="entry name" value="Longin-like_dom_sf"/>
</dbReference>
<comment type="function">
    <text evidence="11">The coatomer is a cytosolic protein complex that binds to dilysine motifs and reversibly associates with Golgi non-clathrin-coated vesicles, which further mediate biosynthetic protein transport from the ER, via the Golgi up to the trans Golgi network. Coatomer complex is required for budding from Golgi membranes, and is essential for the retrograde Golgi-to-ER transport of dilysine-tagged proteins. The zeta subunit may be involved in regulating the coat assembly and, hence, the rate of biosynthetic protein transport due to its association-dissociation properties with the coatomer complex.</text>
</comment>
<evidence type="ECO:0000256" key="11">
    <source>
        <dbReference type="ARBA" id="ARBA00045555"/>
    </source>
</evidence>
<keyword evidence="6 12" id="KW-0931">ER-Golgi transport</keyword>
<evidence type="ECO:0000256" key="8">
    <source>
        <dbReference type="ARBA" id="ARBA00023034"/>
    </source>
</evidence>
<dbReference type="PANTHER" id="PTHR11043:SF0">
    <property type="entry name" value="COATOMER SUBUNIT ZETA"/>
    <property type="match status" value="1"/>
</dbReference>
<keyword evidence="8 12" id="KW-0333">Golgi apparatus</keyword>
<protein>
    <recommendedName>
        <fullName evidence="12">Coatomer subunit zeta</fullName>
    </recommendedName>
</protein>
<sequence length="165" mass="18976">MTEITNMIGCIKGILVHDLVGSQMFAKIDDKSIQTKQYKERLFSKSRSHRTKDDLFRLDQTLVLHKFTKELHFYVIGHTNESPILLDSVLECVVDVVTSLLKSTEKQSFLKKRAKILGAINEICDNGMILEADSELVLEMMSSKDDLSEQTMTQTMTNFKFPWIR</sequence>
<dbReference type="GO" id="GO:0000139">
    <property type="term" value="C:Golgi membrane"/>
    <property type="evidence" value="ECO:0007669"/>
    <property type="project" value="UniProtKB-SubCell"/>
</dbReference>
<organism evidence="14">
    <name type="scientific">Aceria tosichella</name>
    <name type="common">wheat curl mite</name>
    <dbReference type="NCBI Taxonomy" id="561515"/>
    <lineage>
        <taxon>Eukaryota</taxon>
        <taxon>Metazoa</taxon>
        <taxon>Ecdysozoa</taxon>
        <taxon>Arthropoda</taxon>
        <taxon>Chelicerata</taxon>
        <taxon>Arachnida</taxon>
        <taxon>Acari</taxon>
        <taxon>Acariformes</taxon>
        <taxon>Trombidiformes</taxon>
        <taxon>Prostigmata</taxon>
        <taxon>Eupodina</taxon>
        <taxon>Eriophyoidea</taxon>
        <taxon>Eriophyidae</taxon>
        <taxon>Eriophyinae</taxon>
        <taxon>Aceriini</taxon>
        <taxon>Aceria</taxon>
    </lineage>
</organism>
<dbReference type="GO" id="GO:0030126">
    <property type="term" value="C:COPI vesicle coat"/>
    <property type="evidence" value="ECO:0007669"/>
    <property type="project" value="UniProtKB-UniRule"/>
</dbReference>
<keyword evidence="4 12" id="KW-0813">Transport</keyword>
<dbReference type="GO" id="GO:0006890">
    <property type="term" value="P:retrograde vesicle-mediated transport, Golgi to endoplasmic reticulum"/>
    <property type="evidence" value="ECO:0007669"/>
    <property type="project" value="UniProtKB-UniRule"/>
</dbReference>
<evidence type="ECO:0000256" key="10">
    <source>
        <dbReference type="ARBA" id="ARBA00023329"/>
    </source>
</evidence>
<evidence type="ECO:0000256" key="7">
    <source>
        <dbReference type="ARBA" id="ARBA00022927"/>
    </source>
</evidence>
<dbReference type="GO" id="GO:0006891">
    <property type="term" value="P:intra-Golgi vesicle-mediated transport"/>
    <property type="evidence" value="ECO:0007669"/>
    <property type="project" value="TreeGrafter"/>
</dbReference>
<dbReference type="Gene3D" id="3.30.450.60">
    <property type="match status" value="1"/>
</dbReference>
<keyword evidence="10 12" id="KW-0968">Cytoplasmic vesicle</keyword>
<keyword evidence="5 12" id="KW-0963">Cytoplasm</keyword>
<comment type="subcellular location">
    <subcellularLocation>
        <location evidence="12">Cytoplasm</location>
    </subcellularLocation>
    <subcellularLocation>
        <location evidence="1 12">Golgi apparatus membrane</location>
        <topology evidence="1 12">Peripheral membrane protein</topology>
        <orientation evidence="1 12">Cytoplasmic side</orientation>
    </subcellularLocation>
    <subcellularLocation>
        <location evidence="12">Cytoplasmic vesicle</location>
        <location evidence="12">COPI-coated vesicle membrane</location>
        <topology evidence="12">Peripheral membrane protein</topology>
        <orientation evidence="12">Cytoplasmic side</orientation>
    </subcellularLocation>
</comment>
<keyword evidence="9 12" id="KW-0472">Membrane</keyword>
<dbReference type="Pfam" id="PF01217">
    <property type="entry name" value="Clat_adaptor_s"/>
    <property type="match status" value="1"/>
</dbReference>